<dbReference type="AlphaFoldDB" id="A0A0S4ILH8"/>
<dbReference type="GO" id="GO:0006402">
    <property type="term" value="P:mRNA catabolic process"/>
    <property type="evidence" value="ECO:0007669"/>
    <property type="project" value="TreeGrafter"/>
</dbReference>
<name>A0A0S4ILH8_BODSA</name>
<evidence type="ECO:0000256" key="2">
    <source>
        <dbReference type="SAM" id="MobiDB-lite"/>
    </source>
</evidence>
<feature type="compositionally biased region" description="Low complexity" evidence="2">
    <location>
        <begin position="53"/>
        <end position="73"/>
    </location>
</feature>
<reference evidence="4" key="1">
    <citation type="submission" date="2015-09" db="EMBL/GenBank/DDBJ databases">
        <authorList>
            <consortium name="Pathogen Informatics"/>
        </authorList>
    </citation>
    <scope>NUCLEOTIDE SEQUENCE [LARGE SCALE GENOMIC DNA]</scope>
    <source>
        <strain evidence="4">Lake Konstanz</strain>
    </source>
</reference>
<accession>A0A0S4ILH8</accession>
<evidence type="ECO:0000256" key="1">
    <source>
        <dbReference type="ARBA" id="ARBA00010080"/>
    </source>
</evidence>
<sequence length="404" mass="43001">MLSRQDDRLVPATLLRPTTLRDLLNLHESISPAVIGRSVCLFQLVTNTTPIAAPSKSSGVPSAAGSGKAKSVAQPRSKSDDVNQGNILQLYMDDIKKDPALFRMLQVSLAADGSALHELFKSASTPTERAVYFNDLGALTMGEGKHQTAALYFAKAHRLISDVAAADSFTKNSILFNIAICSLHRQDYAAALHALLTVQETMQTSASFWLYVAQAALGTFHTARHSNSAFAYDVVQQDLAAPLSKGSIQTGFVLLQLPSAAVTNPSSALNAATGAGQEQRHASLLLARRAAQNCVQLLGGNSLAATADVLYTEGRVQEYRTLQYAFLYNAAAALLLQDYAVSIKYASELLAVHKSRAILPDVQSSALLHIVEAHCRLNKPGAALKALSGASLGELLASTDRTDG</sequence>
<dbReference type="InterPro" id="IPR011990">
    <property type="entry name" value="TPR-like_helical_dom_sf"/>
</dbReference>
<gene>
    <name evidence="3" type="ORF">BSAL_52335</name>
</gene>
<dbReference type="Proteomes" id="UP000051952">
    <property type="component" value="Unassembled WGS sequence"/>
</dbReference>
<proteinExistence type="inferred from homology"/>
<dbReference type="SUPFAM" id="SSF48452">
    <property type="entry name" value="TPR-like"/>
    <property type="match status" value="1"/>
</dbReference>
<organism evidence="3 4">
    <name type="scientific">Bodo saltans</name>
    <name type="common">Flagellated protozoan</name>
    <dbReference type="NCBI Taxonomy" id="75058"/>
    <lineage>
        <taxon>Eukaryota</taxon>
        <taxon>Discoba</taxon>
        <taxon>Euglenozoa</taxon>
        <taxon>Kinetoplastea</taxon>
        <taxon>Metakinetoplastina</taxon>
        <taxon>Eubodonida</taxon>
        <taxon>Bodonidae</taxon>
        <taxon>Bodo</taxon>
    </lineage>
</organism>
<dbReference type="PANTHER" id="PTHR12979:SF5">
    <property type="entry name" value="CCR4-NOT TRANSCRIPTION COMPLEX SUBUNIT 10"/>
    <property type="match status" value="1"/>
</dbReference>
<dbReference type="EMBL" id="CYKH01000082">
    <property type="protein sequence ID" value="CUE70372.1"/>
    <property type="molecule type" value="Genomic_DNA"/>
</dbReference>
<feature type="non-terminal residue" evidence="3">
    <location>
        <position position="404"/>
    </location>
</feature>
<comment type="similarity">
    <text evidence="1">Belongs to the CNOT10 family.</text>
</comment>
<dbReference type="PANTHER" id="PTHR12979">
    <property type="entry name" value="CCR4-NOT TRANSCRIPTION COMPLEX SUBUNIT 10"/>
    <property type="match status" value="1"/>
</dbReference>
<dbReference type="GO" id="GO:0030014">
    <property type="term" value="C:CCR4-NOT complex"/>
    <property type="evidence" value="ECO:0007669"/>
    <property type="project" value="InterPro"/>
</dbReference>
<evidence type="ECO:0000313" key="3">
    <source>
        <dbReference type="EMBL" id="CUE70372.1"/>
    </source>
</evidence>
<evidence type="ECO:0008006" key="5">
    <source>
        <dbReference type="Google" id="ProtNLM"/>
    </source>
</evidence>
<dbReference type="OMA" id="MLQYEGH"/>
<dbReference type="OrthoDB" id="276078at2759"/>
<dbReference type="GO" id="GO:0017148">
    <property type="term" value="P:negative regulation of translation"/>
    <property type="evidence" value="ECO:0007669"/>
    <property type="project" value="TreeGrafter"/>
</dbReference>
<dbReference type="InterPro" id="IPR039740">
    <property type="entry name" value="CNOT10"/>
</dbReference>
<keyword evidence="4" id="KW-1185">Reference proteome</keyword>
<dbReference type="VEuPathDB" id="TriTrypDB:BSAL_52335"/>
<feature type="region of interest" description="Disordered" evidence="2">
    <location>
        <begin position="53"/>
        <end position="80"/>
    </location>
</feature>
<evidence type="ECO:0000313" key="4">
    <source>
        <dbReference type="Proteomes" id="UP000051952"/>
    </source>
</evidence>
<protein>
    <recommendedName>
        <fullName evidence="5">CCR4-NOT transcription complex subunit 10</fullName>
    </recommendedName>
</protein>